<accession>A0A1Y1BBC4</accession>
<keyword evidence="1" id="KW-0472">Membrane</keyword>
<evidence type="ECO:0000313" key="3">
    <source>
        <dbReference type="Proteomes" id="UP000218432"/>
    </source>
</evidence>
<dbReference type="AlphaFoldDB" id="A0A1Y1BBC4"/>
<sequence length="83" mass="9196">MQQTPEASWISFIPLLIACIGVAFAGHYLAKDKGRPVLRWTILCIIPFVNFYCLAYLVGCTNLRLEAKLDAILNGQRPSAGNE</sequence>
<evidence type="ECO:0000313" key="2">
    <source>
        <dbReference type="EMBL" id="BAX57230.1"/>
    </source>
</evidence>
<dbReference type="EMBL" id="AP018111">
    <property type="protein sequence ID" value="BAX57230.1"/>
    <property type="molecule type" value="Genomic_DNA"/>
</dbReference>
<dbReference type="Proteomes" id="UP000218432">
    <property type="component" value="Chromosome 1"/>
</dbReference>
<name>A0A1Y1BBC4_9BURK</name>
<gene>
    <name evidence="2" type="ORF">BSFP_000160</name>
</gene>
<feature type="transmembrane region" description="Helical" evidence="1">
    <location>
        <begin position="37"/>
        <end position="58"/>
    </location>
</feature>
<protein>
    <submittedName>
        <fullName evidence="2">Uncharacterized protein</fullName>
    </submittedName>
</protein>
<dbReference type="RefSeq" id="WP_096470503.1">
    <property type="nucleotide sequence ID" value="NZ_AP018111.1"/>
</dbReference>
<organism evidence="2 3">
    <name type="scientific">Burkholderia stabilis</name>
    <dbReference type="NCBI Taxonomy" id="95485"/>
    <lineage>
        <taxon>Bacteria</taxon>
        <taxon>Pseudomonadati</taxon>
        <taxon>Pseudomonadota</taxon>
        <taxon>Betaproteobacteria</taxon>
        <taxon>Burkholderiales</taxon>
        <taxon>Burkholderiaceae</taxon>
        <taxon>Burkholderia</taxon>
        <taxon>Burkholderia cepacia complex</taxon>
    </lineage>
</organism>
<reference evidence="2 3" key="1">
    <citation type="journal article" date="2017" name="Genome Announc.">
        <title>Complete Genome Sequence of Burkholderia stabilis FERMP-21014.</title>
        <authorList>
            <person name="Konishi K."/>
            <person name="Kumagai T."/>
            <person name="Sakasegawa S."/>
            <person name="Tamura T."/>
        </authorList>
    </citation>
    <scope>NUCLEOTIDE SEQUENCE [LARGE SCALE GENOMIC DNA]</scope>
    <source>
        <strain evidence="2 3">FERMP-21014</strain>
    </source>
</reference>
<keyword evidence="1" id="KW-0812">Transmembrane</keyword>
<feature type="transmembrane region" description="Helical" evidence="1">
    <location>
        <begin position="12"/>
        <end position="30"/>
    </location>
</feature>
<proteinExistence type="predicted"/>
<keyword evidence="1" id="KW-1133">Transmembrane helix</keyword>
<evidence type="ECO:0000256" key="1">
    <source>
        <dbReference type="SAM" id="Phobius"/>
    </source>
</evidence>